<gene>
    <name evidence="6" type="ordered locus">DaAHT2_0685</name>
</gene>
<reference evidence="7" key="1">
    <citation type="submission" date="2010-02" db="EMBL/GenBank/DDBJ databases">
        <title>Complete sequence of Desulfurivibrio alkaliphilus AHT2.</title>
        <authorList>
            <consortium name="US DOE Joint Genome Institute"/>
            <person name="Pitluck S."/>
            <person name="Chertkov O."/>
            <person name="Detter J.C."/>
            <person name="Han C."/>
            <person name="Tapia R."/>
            <person name="Larimer F."/>
            <person name="Land M."/>
            <person name="Hauser L."/>
            <person name="Kyrpides N."/>
            <person name="Mikhailova N."/>
            <person name="Sorokin D.Y."/>
            <person name="Muyzer G."/>
            <person name="Woyke T."/>
        </authorList>
    </citation>
    <scope>NUCLEOTIDE SEQUENCE [LARGE SCALE GENOMIC DNA]</scope>
    <source>
        <strain evidence="7">DSM 19089 / UNIQEM U267 / AHT2</strain>
    </source>
</reference>
<name>D6Z1D4_DESAT</name>
<evidence type="ECO:0000256" key="5">
    <source>
        <dbReference type="SAM" id="SignalP"/>
    </source>
</evidence>
<keyword evidence="3 5" id="KW-0732">Signal</keyword>
<dbReference type="GO" id="GO:0046872">
    <property type="term" value="F:metal ion binding"/>
    <property type="evidence" value="ECO:0007669"/>
    <property type="project" value="InterPro"/>
</dbReference>
<sequence length="313" mass="34428">MIKPINSMISKAQLCLTALLFCCWLSAAGPATAAAAELRVITGIAPLSFLVAEIGGERVRVGTLIPPGQDPHTFEPRPGQVTELARADIFFALNMPFERTLLARTPQQQGSGPQIIDVSRNIDKLPMPEHHHDHDHRHGEGAAHRHGELDPHIWLGPEELLIISRHILNGLSAADPDHAAHYQAAHERLRQRIKELHARNQARLAPLAGQTFFVYHPAFGYFAAAYDLQQKPVEIAGKSPTPRQLIALIEAARREGVRVVFTQPQFDRRSADAVARAIDGRVVMLDPLAADVLRNLEQMASVIQEALTPSGDQ</sequence>
<feature type="signal peptide" evidence="5">
    <location>
        <begin position="1"/>
        <end position="33"/>
    </location>
</feature>
<evidence type="ECO:0000256" key="1">
    <source>
        <dbReference type="ARBA" id="ARBA00011028"/>
    </source>
</evidence>
<dbReference type="STRING" id="589865.DaAHT2_0685"/>
<dbReference type="KEGG" id="dak:DaAHT2_0685"/>
<dbReference type="InterPro" id="IPR050492">
    <property type="entry name" value="Bact_metal-bind_prot9"/>
</dbReference>
<dbReference type="eggNOG" id="COG0803">
    <property type="taxonomic scope" value="Bacteria"/>
</dbReference>
<dbReference type="HOGENOM" id="CLU_016838_1_0_7"/>
<dbReference type="SUPFAM" id="SSF53807">
    <property type="entry name" value="Helical backbone' metal receptor"/>
    <property type="match status" value="1"/>
</dbReference>
<dbReference type="Pfam" id="PF01297">
    <property type="entry name" value="ZnuA"/>
    <property type="match status" value="1"/>
</dbReference>
<accession>D6Z1D4</accession>
<evidence type="ECO:0000313" key="6">
    <source>
        <dbReference type="EMBL" id="ADH85389.1"/>
    </source>
</evidence>
<proteinExistence type="inferred from homology"/>
<dbReference type="InterPro" id="IPR006129">
    <property type="entry name" value="AdhesinB"/>
</dbReference>
<dbReference type="GO" id="GO:0030001">
    <property type="term" value="P:metal ion transport"/>
    <property type="evidence" value="ECO:0007669"/>
    <property type="project" value="InterPro"/>
</dbReference>
<comment type="similarity">
    <text evidence="1 4">Belongs to the bacterial solute-binding protein 9 family.</text>
</comment>
<dbReference type="PRINTS" id="PR00691">
    <property type="entry name" value="ADHESINB"/>
</dbReference>
<dbReference type="Proteomes" id="UP000001508">
    <property type="component" value="Chromosome"/>
</dbReference>
<dbReference type="InterPro" id="IPR006128">
    <property type="entry name" value="Lipoprotein_PsaA-like"/>
</dbReference>
<dbReference type="OrthoDB" id="9810636at2"/>
<dbReference type="GO" id="GO:0007155">
    <property type="term" value="P:cell adhesion"/>
    <property type="evidence" value="ECO:0007669"/>
    <property type="project" value="InterPro"/>
</dbReference>
<evidence type="ECO:0000256" key="2">
    <source>
        <dbReference type="ARBA" id="ARBA00022448"/>
    </source>
</evidence>
<keyword evidence="7" id="KW-1185">Reference proteome</keyword>
<dbReference type="AlphaFoldDB" id="D6Z1D4"/>
<dbReference type="InParanoid" id="D6Z1D4"/>
<organism evidence="6 7">
    <name type="scientific">Desulfurivibrio alkaliphilus (strain DSM 19089 / UNIQEM U267 / AHT2)</name>
    <dbReference type="NCBI Taxonomy" id="589865"/>
    <lineage>
        <taxon>Bacteria</taxon>
        <taxon>Pseudomonadati</taxon>
        <taxon>Thermodesulfobacteriota</taxon>
        <taxon>Desulfobulbia</taxon>
        <taxon>Desulfobulbales</taxon>
        <taxon>Desulfobulbaceae</taxon>
        <taxon>Desulfurivibrio</taxon>
    </lineage>
</organism>
<dbReference type="EMBL" id="CP001940">
    <property type="protein sequence ID" value="ADH85389.1"/>
    <property type="molecule type" value="Genomic_DNA"/>
</dbReference>
<evidence type="ECO:0000313" key="7">
    <source>
        <dbReference type="Proteomes" id="UP000001508"/>
    </source>
</evidence>
<feature type="chain" id="PRO_5003091485" evidence="5">
    <location>
        <begin position="34"/>
        <end position="313"/>
    </location>
</feature>
<keyword evidence="2 4" id="KW-0813">Transport</keyword>
<dbReference type="InterPro" id="IPR006127">
    <property type="entry name" value="ZnuA-like"/>
</dbReference>
<dbReference type="PRINTS" id="PR00690">
    <property type="entry name" value="ADHESNFAMILY"/>
</dbReference>
<evidence type="ECO:0000256" key="3">
    <source>
        <dbReference type="ARBA" id="ARBA00022729"/>
    </source>
</evidence>
<dbReference type="FunCoup" id="D6Z1D4">
    <property type="interactions" value="162"/>
</dbReference>
<dbReference type="PANTHER" id="PTHR42953">
    <property type="entry name" value="HIGH-AFFINITY ZINC UPTAKE SYSTEM PROTEIN ZNUA-RELATED"/>
    <property type="match status" value="1"/>
</dbReference>
<protein>
    <submittedName>
        <fullName evidence="6">Periplasmic solute binding protein</fullName>
    </submittedName>
</protein>
<dbReference type="PANTHER" id="PTHR42953:SF3">
    <property type="entry name" value="HIGH-AFFINITY ZINC UPTAKE SYSTEM PROTEIN ZNUA"/>
    <property type="match status" value="1"/>
</dbReference>
<dbReference type="Gene3D" id="3.40.50.1980">
    <property type="entry name" value="Nitrogenase molybdenum iron protein domain"/>
    <property type="match status" value="2"/>
</dbReference>
<evidence type="ECO:0000256" key="4">
    <source>
        <dbReference type="RuleBase" id="RU003512"/>
    </source>
</evidence>